<dbReference type="GO" id="GO:0004045">
    <property type="term" value="F:peptidyl-tRNA hydrolase activity"/>
    <property type="evidence" value="ECO:0007669"/>
    <property type="project" value="UniProtKB-EC"/>
</dbReference>
<comment type="catalytic activity">
    <reaction evidence="3">
        <text>an N-acyl-L-alpha-aminoacyl-tRNA + H2O = an N-acyl-L-amino acid + a tRNA + H(+)</text>
        <dbReference type="Rhea" id="RHEA:54448"/>
        <dbReference type="Rhea" id="RHEA-COMP:10123"/>
        <dbReference type="Rhea" id="RHEA-COMP:13883"/>
        <dbReference type="ChEBI" id="CHEBI:15377"/>
        <dbReference type="ChEBI" id="CHEBI:15378"/>
        <dbReference type="ChEBI" id="CHEBI:59874"/>
        <dbReference type="ChEBI" id="CHEBI:78442"/>
        <dbReference type="ChEBI" id="CHEBI:138191"/>
        <dbReference type="EC" id="3.1.1.29"/>
    </reaction>
</comment>
<dbReference type="InterPro" id="IPR023476">
    <property type="entry name" value="Pep_tRNA_hydro_II_dom_sf"/>
</dbReference>
<evidence type="ECO:0000313" key="5">
    <source>
        <dbReference type="Proteomes" id="UP000658997"/>
    </source>
</evidence>
<dbReference type="EC" id="3.1.1.29" evidence="1"/>
<dbReference type="EMBL" id="ULHB01000053">
    <property type="protein sequence ID" value="SYW79362.1"/>
    <property type="molecule type" value="Genomic_DNA"/>
</dbReference>
<comment type="caution">
    <text evidence="4">The sequence shown here is derived from an EMBL/GenBank/DDBJ whole genome shotgun (WGS) entry which is preliminary data.</text>
</comment>
<dbReference type="Pfam" id="PF01981">
    <property type="entry name" value="PTH2"/>
    <property type="match status" value="1"/>
</dbReference>
<dbReference type="PANTHER" id="PTHR46194:SF1">
    <property type="entry name" value="PEPTIDYL-TRNA HYDROLASE PTRHD1-RELATED"/>
    <property type="match status" value="1"/>
</dbReference>
<proteinExistence type="predicted"/>
<evidence type="ECO:0000256" key="1">
    <source>
        <dbReference type="ARBA" id="ARBA00013260"/>
    </source>
</evidence>
<accession>A0A8H8TRI4</accession>
<evidence type="ECO:0000313" key="4">
    <source>
        <dbReference type="EMBL" id="SYW79362.1"/>
    </source>
</evidence>
<dbReference type="InterPro" id="IPR002833">
    <property type="entry name" value="PTH2"/>
</dbReference>
<gene>
    <name evidence="4" type="ORF">UBRO2_03046</name>
</gene>
<dbReference type="AlphaFoldDB" id="A0A8H8TRI4"/>
<keyword evidence="5" id="KW-1185">Reference proteome</keyword>
<dbReference type="PANTHER" id="PTHR46194">
    <property type="entry name" value="PEPTIDYL-TRNA HYDROLASE PTRHD1-RELATED"/>
    <property type="match status" value="1"/>
</dbReference>
<dbReference type="SUPFAM" id="SSF102462">
    <property type="entry name" value="Peptidyl-tRNA hydrolase II"/>
    <property type="match status" value="1"/>
</dbReference>
<dbReference type="InterPro" id="IPR042237">
    <property type="entry name" value="PTRHD1"/>
</dbReference>
<evidence type="ECO:0000256" key="2">
    <source>
        <dbReference type="ARBA" id="ARBA00022801"/>
    </source>
</evidence>
<reference evidence="4" key="1">
    <citation type="submission" date="2018-08" db="EMBL/GenBank/DDBJ databases">
        <authorList>
            <person name="Guldener U."/>
        </authorList>
    </citation>
    <scope>NUCLEOTIDE SEQUENCE</scope>
    <source>
        <strain evidence="4">UB2</strain>
    </source>
</reference>
<evidence type="ECO:0000256" key="3">
    <source>
        <dbReference type="ARBA" id="ARBA00048707"/>
    </source>
</evidence>
<sequence length="154" mass="16667">MSTTQPPPPLVMQLIIDPSHPSASSWPKGPWMVQAAHAATAAITISSSSRSTQDYISAANLSSMHKVVLATAKEGKAKMTLNELSEKLSAERMAWEKAKASAEAKGGEEGEQEFPQHYLWIEQPENTATCLAIAPNRKPAALKKILRSCTLLKD</sequence>
<protein>
    <recommendedName>
        <fullName evidence="1">peptidyl-tRNA hydrolase</fullName>
        <ecNumber evidence="1">3.1.1.29</ecNumber>
    </recommendedName>
</protein>
<dbReference type="Gene3D" id="3.40.1490.10">
    <property type="entry name" value="Bit1"/>
    <property type="match status" value="1"/>
</dbReference>
<dbReference type="Proteomes" id="UP000658997">
    <property type="component" value="Unassembled WGS sequence"/>
</dbReference>
<organism evidence="4 5">
    <name type="scientific">Ustilago bromivora</name>
    <dbReference type="NCBI Taxonomy" id="307758"/>
    <lineage>
        <taxon>Eukaryota</taxon>
        <taxon>Fungi</taxon>
        <taxon>Dikarya</taxon>
        <taxon>Basidiomycota</taxon>
        <taxon>Ustilaginomycotina</taxon>
        <taxon>Ustilaginomycetes</taxon>
        <taxon>Ustilaginales</taxon>
        <taxon>Ustilaginaceae</taxon>
        <taxon>Ustilago</taxon>
    </lineage>
</organism>
<keyword evidence="2" id="KW-0378">Hydrolase</keyword>
<name>A0A8H8TRI4_9BASI</name>